<keyword evidence="4" id="KW-0663">Pyridoxal phosphate</keyword>
<dbReference type="AlphaFoldDB" id="A0A8S1CQH1"/>
<name>A0A8S1CQH1_9INSE</name>
<evidence type="ECO:0000313" key="7">
    <source>
        <dbReference type="EMBL" id="CAB3373684.1"/>
    </source>
</evidence>
<dbReference type="OrthoDB" id="691673at2759"/>
<dbReference type="InterPro" id="IPR015424">
    <property type="entry name" value="PyrdxlP-dep_Trfase"/>
</dbReference>
<dbReference type="CDD" id="cd00609">
    <property type="entry name" value="AAT_like"/>
    <property type="match status" value="1"/>
</dbReference>
<evidence type="ECO:0000256" key="4">
    <source>
        <dbReference type="ARBA" id="ARBA00022898"/>
    </source>
</evidence>
<feature type="domain" description="Aminotransferase class I/classII large" evidence="6">
    <location>
        <begin position="145"/>
        <end position="482"/>
    </location>
</feature>
<evidence type="ECO:0000256" key="3">
    <source>
        <dbReference type="ARBA" id="ARBA00022679"/>
    </source>
</evidence>
<organism evidence="7 8">
    <name type="scientific">Cloeon dipterum</name>
    <dbReference type="NCBI Taxonomy" id="197152"/>
    <lineage>
        <taxon>Eukaryota</taxon>
        <taxon>Metazoa</taxon>
        <taxon>Ecdysozoa</taxon>
        <taxon>Arthropoda</taxon>
        <taxon>Hexapoda</taxon>
        <taxon>Insecta</taxon>
        <taxon>Pterygota</taxon>
        <taxon>Palaeoptera</taxon>
        <taxon>Ephemeroptera</taxon>
        <taxon>Pisciforma</taxon>
        <taxon>Baetidae</taxon>
        <taxon>Cloeon</taxon>
    </lineage>
</organism>
<dbReference type="InterPro" id="IPR015422">
    <property type="entry name" value="PyrdxlP-dep_Trfase_small"/>
</dbReference>
<keyword evidence="8" id="KW-1185">Reference proteome</keyword>
<dbReference type="PANTHER" id="PTHR42790">
    <property type="entry name" value="AMINOTRANSFERASE"/>
    <property type="match status" value="1"/>
</dbReference>
<dbReference type="Gene3D" id="3.40.640.10">
    <property type="entry name" value="Type I PLP-dependent aspartate aminotransferase-like (Major domain)"/>
    <property type="match status" value="1"/>
</dbReference>
<reference evidence="7 8" key="1">
    <citation type="submission" date="2020-04" db="EMBL/GenBank/DDBJ databases">
        <authorList>
            <person name="Alioto T."/>
            <person name="Alioto T."/>
            <person name="Gomez Garrido J."/>
        </authorList>
    </citation>
    <scope>NUCLEOTIDE SEQUENCE [LARGE SCALE GENOMIC DNA]</scope>
</reference>
<evidence type="ECO:0000256" key="2">
    <source>
        <dbReference type="ARBA" id="ARBA00022576"/>
    </source>
</evidence>
<feature type="region of interest" description="Disordered" evidence="5">
    <location>
        <begin position="1"/>
        <end position="39"/>
    </location>
</feature>
<dbReference type="Pfam" id="PF00155">
    <property type="entry name" value="Aminotran_1_2"/>
    <property type="match status" value="1"/>
</dbReference>
<keyword evidence="2" id="KW-0032">Aminotransferase</keyword>
<protein>
    <recommendedName>
        <fullName evidence="6">Aminotransferase class I/classII large domain-containing protein</fullName>
    </recommendedName>
</protein>
<dbReference type="Proteomes" id="UP000494165">
    <property type="component" value="Unassembled WGS sequence"/>
</dbReference>
<sequence>MCPLAAGGDWPAASAEPRKRVPSGRGTYSRDPHSRREGCRSSFQALRAHQRFTMRKFGLLSKALPKLQTKNVPGEHTSFMNELALERKPSILRELMKNHATASKNVVFIGEGLPHPETIPFSEVSFTLKDGTKKVFTGSELVTAINYLPTQGNPKLVQKLREFMDRFHAPLRWEDRDVIATAGSQDGLSKVIEMSLQKGDAIVVADPVYSGLASNVRPYKAQLISAQYRKNGLDTVEMKDKLTAIWSSRSKDVKIPKILYINPVANNPSGHVISDEQKREIYEIACEFNLLVLEDDPYYFLGFQDELPKSFLSMDTENRVVRFDSFSKIFGGGLRAGWMTGPKEIVRIVEMHMQVSVLHASSLTQAIVLQILEEQGWDGFLDYTKNVKEFYRKRRDQMVALADKYLTGLAEWDVPEGGMFLWVKVKGVSDVLAMVMERGLKKDVMLIPGHAFMSDPTKPCPYIRLSYSLVPMEDVEKAMQRLAELIKEEQAIESQK</sequence>
<keyword evidence="3" id="KW-0808">Transferase</keyword>
<feature type="compositionally biased region" description="Basic and acidic residues" evidence="5">
    <location>
        <begin position="28"/>
        <end position="39"/>
    </location>
</feature>
<proteinExistence type="predicted"/>
<comment type="cofactor">
    <cofactor evidence="1">
        <name>pyridoxal 5'-phosphate</name>
        <dbReference type="ChEBI" id="CHEBI:597326"/>
    </cofactor>
</comment>
<dbReference type="EMBL" id="CADEPI010000088">
    <property type="protein sequence ID" value="CAB3373684.1"/>
    <property type="molecule type" value="Genomic_DNA"/>
</dbReference>
<dbReference type="Gene3D" id="3.90.1150.10">
    <property type="entry name" value="Aspartate Aminotransferase, domain 1"/>
    <property type="match status" value="1"/>
</dbReference>
<dbReference type="SUPFAM" id="SSF53383">
    <property type="entry name" value="PLP-dependent transferases"/>
    <property type="match status" value="1"/>
</dbReference>
<dbReference type="InterPro" id="IPR004839">
    <property type="entry name" value="Aminotransferase_I/II_large"/>
</dbReference>
<evidence type="ECO:0000313" key="8">
    <source>
        <dbReference type="Proteomes" id="UP000494165"/>
    </source>
</evidence>
<dbReference type="GO" id="GO:0016212">
    <property type="term" value="F:kynurenine-oxoglutarate transaminase activity"/>
    <property type="evidence" value="ECO:0007669"/>
    <property type="project" value="TreeGrafter"/>
</dbReference>
<comment type="caution">
    <text evidence="7">The sequence shown here is derived from an EMBL/GenBank/DDBJ whole genome shotgun (WGS) entry which is preliminary data.</text>
</comment>
<evidence type="ECO:0000256" key="1">
    <source>
        <dbReference type="ARBA" id="ARBA00001933"/>
    </source>
</evidence>
<dbReference type="InterPro" id="IPR050859">
    <property type="entry name" value="Class-I_PLP-dep_aminotransf"/>
</dbReference>
<dbReference type="InterPro" id="IPR015421">
    <property type="entry name" value="PyrdxlP-dep_Trfase_major"/>
</dbReference>
<dbReference type="GO" id="GO:0030170">
    <property type="term" value="F:pyridoxal phosphate binding"/>
    <property type="evidence" value="ECO:0007669"/>
    <property type="project" value="InterPro"/>
</dbReference>
<evidence type="ECO:0000256" key="5">
    <source>
        <dbReference type="SAM" id="MobiDB-lite"/>
    </source>
</evidence>
<evidence type="ECO:0000259" key="6">
    <source>
        <dbReference type="Pfam" id="PF00155"/>
    </source>
</evidence>
<dbReference type="PANTHER" id="PTHR42790:SF19">
    <property type="entry name" value="KYNURENINE_ALPHA-AMINOADIPATE AMINOTRANSFERASE, MITOCHONDRIAL"/>
    <property type="match status" value="1"/>
</dbReference>
<dbReference type="GO" id="GO:1901605">
    <property type="term" value="P:alpha-amino acid metabolic process"/>
    <property type="evidence" value="ECO:0007669"/>
    <property type="project" value="TreeGrafter"/>
</dbReference>
<dbReference type="FunFam" id="3.90.1150.10:FF:000166">
    <property type="entry name" value="Kynurenine/alpha-aminoadipate aminotransferase, mitochondrial"/>
    <property type="match status" value="1"/>
</dbReference>
<accession>A0A8S1CQH1</accession>
<gene>
    <name evidence="7" type="ORF">CLODIP_2_CD11308</name>
</gene>